<reference evidence="2 3" key="1">
    <citation type="journal article" date="2019" name="Emerg. Microbes Infect.">
        <title>Comprehensive subspecies identification of 175 nontuberculous mycobacteria species based on 7547 genomic profiles.</title>
        <authorList>
            <person name="Matsumoto Y."/>
            <person name="Kinjo T."/>
            <person name="Motooka D."/>
            <person name="Nabeya D."/>
            <person name="Jung N."/>
            <person name="Uechi K."/>
            <person name="Horii T."/>
            <person name="Iida T."/>
            <person name="Fujita J."/>
            <person name="Nakamura S."/>
        </authorList>
    </citation>
    <scope>NUCLEOTIDE SEQUENCE [LARGE SCALE GENOMIC DNA]</scope>
    <source>
        <strain evidence="2 3">JCM 17324</strain>
    </source>
</reference>
<gene>
    <name evidence="2" type="ORF">MMARJ_39720</name>
</gene>
<evidence type="ECO:0000313" key="2">
    <source>
        <dbReference type="EMBL" id="BBY13232.1"/>
    </source>
</evidence>
<feature type="region of interest" description="Disordered" evidence="1">
    <location>
        <begin position="93"/>
        <end position="113"/>
    </location>
</feature>
<organism evidence="2 3">
    <name type="scientific">Mycobacterium marseillense</name>
    <dbReference type="NCBI Taxonomy" id="701042"/>
    <lineage>
        <taxon>Bacteria</taxon>
        <taxon>Bacillati</taxon>
        <taxon>Actinomycetota</taxon>
        <taxon>Actinomycetes</taxon>
        <taxon>Mycobacteriales</taxon>
        <taxon>Mycobacteriaceae</taxon>
        <taxon>Mycobacterium</taxon>
        <taxon>Mycobacterium avium complex (MAC)</taxon>
    </lineage>
</organism>
<protein>
    <submittedName>
        <fullName evidence="2">Uncharacterized protein</fullName>
    </submittedName>
</protein>
<name>A0ABM7JH24_9MYCO</name>
<accession>A0ABM7JH24</accession>
<sequence>MPPATGNRSAVATTLANKQNPASFKIVSAAGGRSDMATTVAAPSHAATLQLQAKISAPARPGRAPRICDCVTGQTGSPVCKITFAPHFLDETARSSQKKRYRTVAQLAPDHLT</sequence>
<evidence type="ECO:0000313" key="3">
    <source>
        <dbReference type="Proteomes" id="UP000466831"/>
    </source>
</evidence>
<keyword evidence="3" id="KW-1185">Reference proteome</keyword>
<evidence type="ECO:0000256" key="1">
    <source>
        <dbReference type="SAM" id="MobiDB-lite"/>
    </source>
</evidence>
<proteinExistence type="predicted"/>
<dbReference type="EMBL" id="AP022584">
    <property type="protein sequence ID" value="BBY13232.1"/>
    <property type="molecule type" value="Genomic_DNA"/>
</dbReference>
<dbReference type="Proteomes" id="UP000466831">
    <property type="component" value="Chromosome"/>
</dbReference>